<evidence type="ECO:0000256" key="1">
    <source>
        <dbReference type="ARBA" id="ARBA00006479"/>
    </source>
</evidence>
<evidence type="ECO:0000313" key="3">
    <source>
        <dbReference type="Proteomes" id="UP000533598"/>
    </source>
</evidence>
<dbReference type="GO" id="GO:0016301">
    <property type="term" value="F:kinase activity"/>
    <property type="evidence" value="ECO:0007669"/>
    <property type="project" value="UniProtKB-KW"/>
</dbReference>
<dbReference type="PANTHER" id="PTHR18964">
    <property type="entry name" value="ROK (REPRESSOR, ORF, KINASE) FAMILY"/>
    <property type="match status" value="1"/>
</dbReference>
<sequence>MSEADRAQLSGTQPRHARQANTAAMLQLLAQRGPVARSEIAKELSLNHASIGRIIEPLLAAGILRELAEQPGRIGRPRVPVELNPASRYAVGVHLGLERTTVGLTDLAGHCVLAHTEDRDPADHLGTVARAAELAAEMAGSAAGPVLGIGVAVGGEVDRAAGRVVRNDVLGWADVQVADRLRARTGLDVVVDGNACALLGAELTFGAGPGLHSVLYLFVGNVAELGFLGRPVATGPDGIIQGSFGRILVPDLTGGGYARFGECGTDVALLAAARSAGLAVTTLTDLVRLAETDPVAIGLLEARGAQVAVVADTVFELMRPRTIILGGSGAVSDRWLQVVRDRVEATPPAALVRPRSRDNPLVTAAAGLVVRAFFAAGTVWAGVGS</sequence>
<gene>
    <name evidence="2" type="ORF">HNR67_004890</name>
</gene>
<comment type="similarity">
    <text evidence="1">Belongs to the ROK (NagC/XylR) family.</text>
</comment>
<keyword evidence="3" id="KW-1185">Reference proteome</keyword>
<dbReference type="Gene3D" id="3.30.420.40">
    <property type="match status" value="2"/>
</dbReference>
<proteinExistence type="inferred from homology"/>
<accession>A0A7W7FV08</accession>
<dbReference type="RefSeq" id="WP_246492584.1">
    <property type="nucleotide sequence ID" value="NZ_BAAAUI010000087.1"/>
</dbReference>
<keyword evidence="2" id="KW-0418">Kinase</keyword>
<dbReference type="InterPro" id="IPR036390">
    <property type="entry name" value="WH_DNA-bd_sf"/>
</dbReference>
<dbReference type="SUPFAM" id="SSF53067">
    <property type="entry name" value="Actin-like ATPase domain"/>
    <property type="match status" value="1"/>
</dbReference>
<dbReference type="EMBL" id="JACHMH010000001">
    <property type="protein sequence ID" value="MBB4678772.1"/>
    <property type="molecule type" value="Genomic_DNA"/>
</dbReference>
<reference evidence="2 3" key="1">
    <citation type="submission" date="2020-08" db="EMBL/GenBank/DDBJ databases">
        <title>Sequencing the genomes of 1000 actinobacteria strains.</title>
        <authorList>
            <person name="Klenk H.-P."/>
        </authorList>
    </citation>
    <scope>NUCLEOTIDE SEQUENCE [LARGE SCALE GENOMIC DNA]</scope>
    <source>
        <strain evidence="2 3">DSM 44230</strain>
    </source>
</reference>
<dbReference type="Pfam" id="PF00480">
    <property type="entry name" value="ROK"/>
    <property type="match status" value="1"/>
</dbReference>
<dbReference type="Proteomes" id="UP000533598">
    <property type="component" value="Unassembled WGS sequence"/>
</dbReference>
<dbReference type="AlphaFoldDB" id="A0A7W7FV08"/>
<comment type="caution">
    <text evidence="2">The sequence shown here is derived from an EMBL/GenBank/DDBJ whole genome shotgun (WGS) entry which is preliminary data.</text>
</comment>
<organism evidence="2 3">
    <name type="scientific">Crossiella cryophila</name>
    <dbReference type="NCBI Taxonomy" id="43355"/>
    <lineage>
        <taxon>Bacteria</taxon>
        <taxon>Bacillati</taxon>
        <taxon>Actinomycetota</taxon>
        <taxon>Actinomycetes</taxon>
        <taxon>Pseudonocardiales</taxon>
        <taxon>Pseudonocardiaceae</taxon>
        <taxon>Crossiella</taxon>
    </lineage>
</organism>
<dbReference type="InterPro" id="IPR043129">
    <property type="entry name" value="ATPase_NBD"/>
</dbReference>
<dbReference type="PANTHER" id="PTHR18964:SF149">
    <property type="entry name" value="BIFUNCTIONAL UDP-N-ACETYLGLUCOSAMINE 2-EPIMERASE_N-ACETYLMANNOSAMINE KINASE"/>
    <property type="match status" value="1"/>
</dbReference>
<evidence type="ECO:0000313" key="2">
    <source>
        <dbReference type="EMBL" id="MBB4678772.1"/>
    </source>
</evidence>
<dbReference type="InterPro" id="IPR036388">
    <property type="entry name" value="WH-like_DNA-bd_sf"/>
</dbReference>
<dbReference type="SUPFAM" id="SSF46785">
    <property type="entry name" value="Winged helix' DNA-binding domain"/>
    <property type="match status" value="1"/>
</dbReference>
<protein>
    <submittedName>
        <fullName evidence="2">Putative NBD/HSP70 family sugar kinase</fullName>
    </submittedName>
</protein>
<keyword evidence="2" id="KW-0808">Transferase</keyword>
<name>A0A7W7FV08_9PSEU</name>
<dbReference type="InterPro" id="IPR000600">
    <property type="entry name" value="ROK"/>
</dbReference>
<dbReference type="Gene3D" id="1.10.10.10">
    <property type="entry name" value="Winged helix-like DNA-binding domain superfamily/Winged helix DNA-binding domain"/>
    <property type="match status" value="1"/>
</dbReference>